<organism evidence="7 8">
    <name type="scientific">Methylobacterium gossipiicola</name>
    <dbReference type="NCBI Taxonomy" id="582675"/>
    <lineage>
        <taxon>Bacteria</taxon>
        <taxon>Pseudomonadati</taxon>
        <taxon>Pseudomonadota</taxon>
        <taxon>Alphaproteobacteria</taxon>
        <taxon>Hyphomicrobiales</taxon>
        <taxon>Methylobacteriaceae</taxon>
        <taxon>Methylobacterium</taxon>
    </lineage>
</organism>
<dbReference type="STRING" id="582675.SAMN05192565_109145"/>
<dbReference type="OrthoDB" id="9807112at2"/>
<proteinExistence type="predicted"/>
<feature type="domain" description="PNPLA" evidence="6">
    <location>
        <begin position="44"/>
        <end position="240"/>
    </location>
</feature>
<dbReference type="AlphaFoldDB" id="A0A1I2UD89"/>
<dbReference type="Pfam" id="PF01734">
    <property type="entry name" value="Patatin"/>
    <property type="match status" value="1"/>
</dbReference>
<dbReference type="RefSeq" id="WP_091971563.1">
    <property type="nucleotide sequence ID" value="NZ_FOPM01000009.1"/>
</dbReference>
<sequence length="370" mass="40661">MLDAHPHAPLDPPTDIGPGGSCPDHATAPTRVLAGPRAEKTVALALQGGGAHGAFTWGVLDALIEDGRLGFEALTGASAGAMNAVVMVDGWLEGGPDGARAALERFWREVSLDGDLWPVQRGAINGLFALWKDNPVVEFWGRVLKTSPYASNPLNYNPLRKALAAQVDFERLRKAETAALFVSATNVWTGKLAVFERADLEVDHLMASACLPTVFHAVEIDGVPHWDGGYLGNPPLYPLYRGAETRDILLVQINPVERRETPRTQQEIQDRLNEITFNANLMRELRAIDFLDGLIAEGVLVQGDYKPQYVHRIDGTGALDDYQASTRLDARWRVFERLRDKGRTAAQAWLAETYDQVGRRCSLNLQATYA</sequence>
<dbReference type="PROSITE" id="PS51635">
    <property type="entry name" value="PNPLA"/>
    <property type="match status" value="1"/>
</dbReference>
<dbReference type="GO" id="GO:0016787">
    <property type="term" value="F:hydrolase activity"/>
    <property type="evidence" value="ECO:0007669"/>
    <property type="project" value="UniProtKB-UniRule"/>
</dbReference>
<keyword evidence="2 4" id="KW-0442">Lipid degradation</keyword>
<evidence type="ECO:0000256" key="1">
    <source>
        <dbReference type="ARBA" id="ARBA00022801"/>
    </source>
</evidence>
<evidence type="ECO:0000259" key="6">
    <source>
        <dbReference type="PROSITE" id="PS51635"/>
    </source>
</evidence>
<protein>
    <submittedName>
        <fullName evidence="7">NTE family protein</fullName>
    </submittedName>
</protein>
<evidence type="ECO:0000256" key="4">
    <source>
        <dbReference type="PROSITE-ProRule" id="PRU01161"/>
    </source>
</evidence>
<evidence type="ECO:0000256" key="3">
    <source>
        <dbReference type="ARBA" id="ARBA00023098"/>
    </source>
</evidence>
<dbReference type="PANTHER" id="PTHR14226:SF78">
    <property type="entry name" value="SLR0060 PROTEIN"/>
    <property type="match status" value="1"/>
</dbReference>
<feature type="region of interest" description="Disordered" evidence="5">
    <location>
        <begin position="1"/>
        <end position="29"/>
    </location>
</feature>
<evidence type="ECO:0000313" key="8">
    <source>
        <dbReference type="Proteomes" id="UP000199229"/>
    </source>
</evidence>
<dbReference type="SUPFAM" id="SSF52151">
    <property type="entry name" value="FabD/lysophospholipase-like"/>
    <property type="match status" value="1"/>
</dbReference>
<feature type="short sequence motif" description="DGA/G" evidence="4">
    <location>
        <begin position="227"/>
        <end position="229"/>
    </location>
</feature>
<keyword evidence="8" id="KW-1185">Reference proteome</keyword>
<feature type="active site" description="Nucleophile" evidence="4">
    <location>
        <position position="78"/>
    </location>
</feature>
<reference evidence="8" key="1">
    <citation type="submission" date="2016-10" db="EMBL/GenBank/DDBJ databases">
        <authorList>
            <person name="Varghese N."/>
            <person name="Submissions S."/>
        </authorList>
    </citation>
    <scope>NUCLEOTIDE SEQUENCE [LARGE SCALE GENOMIC DNA]</scope>
    <source>
        <strain evidence="8">Gh-105</strain>
    </source>
</reference>
<feature type="active site" description="Proton acceptor" evidence="4">
    <location>
        <position position="227"/>
    </location>
</feature>
<dbReference type="EMBL" id="FOPM01000009">
    <property type="protein sequence ID" value="SFG74339.1"/>
    <property type="molecule type" value="Genomic_DNA"/>
</dbReference>
<feature type="short sequence motif" description="GXSXG" evidence="4">
    <location>
        <begin position="76"/>
        <end position="80"/>
    </location>
</feature>
<dbReference type="InterPro" id="IPR002641">
    <property type="entry name" value="PNPLA_dom"/>
</dbReference>
<dbReference type="GO" id="GO:0016042">
    <property type="term" value="P:lipid catabolic process"/>
    <property type="evidence" value="ECO:0007669"/>
    <property type="project" value="UniProtKB-UniRule"/>
</dbReference>
<evidence type="ECO:0000256" key="2">
    <source>
        <dbReference type="ARBA" id="ARBA00022963"/>
    </source>
</evidence>
<evidence type="ECO:0000313" key="7">
    <source>
        <dbReference type="EMBL" id="SFG74339.1"/>
    </source>
</evidence>
<accession>A0A1I2UD89</accession>
<keyword evidence="3 4" id="KW-0443">Lipid metabolism</keyword>
<dbReference type="InterPro" id="IPR016035">
    <property type="entry name" value="Acyl_Trfase/lysoPLipase"/>
</dbReference>
<name>A0A1I2UD89_9HYPH</name>
<evidence type="ECO:0000256" key="5">
    <source>
        <dbReference type="SAM" id="MobiDB-lite"/>
    </source>
</evidence>
<dbReference type="Gene3D" id="3.40.1090.10">
    <property type="entry name" value="Cytosolic phospholipase A2 catalytic domain"/>
    <property type="match status" value="2"/>
</dbReference>
<gene>
    <name evidence="7" type="ORF">SAMN05192565_109145</name>
</gene>
<dbReference type="InterPro" id="IPR050301">
    <property type="entry name" value="NTE"/>
</dbReference>
<keyword evidence="1 4" id="KW-0378">Hydrolase</keyword>
<feature type="short sequence motif" description="GXGXXG" evidence="4">
    <location>
        <begin position="48"/>
        <end position="53"/>
    </location>
</feature>
<dbReference type="PANTHER" id="PTHR14226">
    <property type="entry name" value="NEUROPATHY TARGET ESTERASE/SWISS CHEESE D.MELANOGASTER"/>
    <property type="match status" value="1"/>
</dbReference>
<dbReference type="Proteomes" id="UP000199229">
    <property type="component" value="Unassembled WGS sequence"/>
</dbReference>